<dbReference type="EMBL" id="MPUH01001054">
    <property type="protein sequence ID" value="OMJ70794.1"/>
    <property type="molecule type" value="Genomic_DNA"/>
</dbReference>
<feature type="transmembrane region" description="Helical" evidence="1">
    <location>
        <begin position="457"/>
        <end position="476"/>
    </location>
</feature>
<protein>
    <recommendedName>
        <fullName evidence="4">Tyrosine-protein kinase ephrin type A/B receptor-like domain-containing protein</fullName>
    </recommendedName>
</protein>
<evidence type="ECO:0008006" key="4">
    <source>
        <dbReference type="Google" id="ProtNLM"/>
    </source>
</evidence>
<dbReference type="PANTHER" id="PTHR46967">
    <property type="entry name" value="INSULIN-LIKE GROWTH FACTOR BINDING PROTEIN,N-TERMINAL"/>
    <property type="match status" value="1"/>
</dbReference>
<dbReference type="SMART" id="SM01411">
    <property type="entry name" value="Ephrin_rec_like"/>
    <property type="match status" value="2"/>
</dbReference>
<feature type="transmembrane region" description="Helical" evidence="1">
    <location>
        <begin position="206"/>
        <end position="225"/>
    </location>
</feature>
<keyword evidence="1" id="KW-1133">Transmembrane helix</keyword>
<dbReference type="Proteomes" id="UP000187209">
    <property type="component" value="Unassembled WGS sequence"/>
</dbReference>
<comment type="caution">
    <text evidence="2">The sequence shown here is derived from an EMBL/GenBank/DDBJ whole genome shotgun (WGS) entry which is preliminary data.</text>
</comment>
<dbReference type="OrthoDB" id="413581at2759"/>
<dbReference type="PANTHER" id="PTHR46967:SF2">
    <property type="entry name" value="SUSHI, VON WILLEBRAND FACTOR TYPE A, EGF AND PENTRAXIN DOMAIN-CONTAINING PROTEIN 1-LIKE"/>
    <property type="match status" value="1"/>
</dbReference>
<name>A0A1R2B1Y4_9CILI</name>
<evidence type="ECO:0000313" key="2">
    <source>
        <dbReference type="EMBL" id="OMJ70794.1"/>
    </source>
</evidence>
<dbReference type="AlphaFoldDB" id="A0A1R2B1Y4"/>
<accession>A0A1R2B1Y4</accession>
<organism evidence="2 3">
    <name type="scientific">Stentor coeruleus</name>
    <dbReference type="NCBI Taxonomy" id="5963"/>
    <lineage>
        <taxon>Eukaryota</taxon>
        <taxon>Sar</taxon>
        <taxon>Alveolata</taxon>
        <taxon>Ciliophora</taxon>
        <taxon>Postciliodesmatophora</taxon>
        <taxon>Heterotrichea</taxon>
        <taxon>Heterotrichida</taxon>
        <taxon>Stentoridae</taxon>
        <taxon>Stentor</taxon>
    </lineage>
</organism>
<keyword evidence="1" id="KW-0472">Membrane</keyword>
<evidence type="ECO:0000313" key="3">
    <source>
        <dbReference type="Proteomes" id="UP000187209"/>
    </source>
</evidence>
<dbReference type="SUPFAM" id="SSF57184">
    <property type="entry name" value="Growth factor receptor domain"/>
    <property type="match status" value="1"/>
</dbReference>
<dbReference type="Gene3D" id="2.10.50.10">
    <property type="entry name" value="Tumor Necrosis Factor Receptor, subunit A, domain 2"/>
    <property type="match status" value="1"/>
</dbReference>
<feature type="transmembrane region" description="Helical" evidence="1">
    <location>
        <begin position="158"/>
        <end position="175"/>
    </location>
</feature>
<keyword evidence="1" id="KW-0812">Transmembrane</keyword>
<keyword evidence="3" id="KW-1185">Reference proteome</keyword>
<sequence length="533" mass="60763">MYSYWQNSIYYFSGSYFTSKSKFFHSQPRAKFARIDFKLICEKFNCSFECSPGFILHKSNCILCPPGTYSSNNQCLQCKKGYFNPLPGASSIMQCYPCPEGSFNNKEGSSLCKICPIGYICYAGCFDPKLLQKKLGQIMEIPSQSILKDNNKNIRNNIFLLAYIIPIIVSIVFFTKDKLKIIIIKIDLYPDCHNYRNGEKILSQKNALGAAFTLILYFTFAYMGGKMIFSYFIENEYKEYSLVTLDIVNHLYKDFKADFDIYISVQNYADQCTNNINLTESSNFTKCSPNIFESLNALKRQKTSINCMILKDHSCAVKFSCIGCTVDTSSSITLKFNGNFSYGSGFFVNFTSKSYVINSNQRTFSEIYPKSNHVFTGSQPSIFNFLLTPSLFITPIDSHLSILAGYHSKEISLPIEGSQKNVMDFFSSNQLQVKIVLEKDIHGFVTEIHKYQNYNSLLAALFGTFTGLMSFMGFSLRVTEKLARVKIFKNKIKPFKKIVGLRRHFTDILEGVEEGYENIVSSNGLISTENERY</sequence>
<reference evidence="2 3" key="1">
    <citation type="submission" date="2016-11" db="EMBL/GenBank/DDBJ databases">
        <title>The macronuclear genome of Stentor coeruleus: a giant cell with tiny introns.</title>
        <authorList>
            <person name="Slabodnick M."/>
            <person name="Ruby J.G."/>
            <person name="Reiff S.B."/>
            <person name="Swart E.C."/>
            <person name="Gosai S."/>
            <person name="Prabakaran S."/>
            <person name="Witkowska E."/>
            <person name="Larue G.E."/>
            <person name="Fisher S."/>
            <person name="Freeman R.M."/>
            <person name="Gunawardena J."/>
            <person name="Chu W."/>
            <person name="Stover N.A."/>
            <person name="Gregory B.D."/>
            <person name="Nowacki M."/>
            <person name="Derisi J."/>
            <person name="Roy S.W."/>
            <person name="Marshall W.F."/>
            <person name="Sood P."/>
        </authorList>
    </citation>
    <scope>NUCLEOTIDE SEQUENCE [LARGE SCALE GENOMIC DNA]</scope>
    <source>
        <strain evidence="2">WM001</strain>
    </source>
</reference>
<proteinExistence type="predicted"/>
<evidence type="ECO:0000256" key="1">
    <source>
        <dbReference type="SAM" id="Phobius"/>
    </source>
</evidence>
<gene>
    <name evidence="2" type="ORF">SteCoe_31166</name>
</gene>
<dbReference type="InterPro" id="IPR009030">
    <property type="entry name" value="Growth_fac_rcpt_cys_sf"/>
</dbReference>